<dbReference type="EMBL" id="BK015703">
    <property type="protein sequence ID" value="DAE20907.1"/>
    <property type="molecule type" value="Genomic_DNA"/>
</dbReference>
<proteinExistence type="predicted"/>
<dbReference type="InterPro" id="IPR057005">
    <property type="entry name" value="Phage_TAC_17"/>
</dbReference>
<protein>
    <submittedName>
        <fullName evidence="1">Uncharacterized protein</fullName>
    </submittedName>
</protein>
<organism evidence="1">
    <name type="scientific">Siphoviridae sp. ctgBD49</name>
    <dbReference type="NCBI Taxonomy" id="2826420"/>
    <lineage>
        <taxon>Viruses</taxon>
        <taxon>Duplodnaviria</taxon>
        <taxon>Heunggongvirae</taxon>
        <taxon>Uroviricota</taxon>
        <taxon>Caudoviricetes</taxon>
    </lineage>
</organism>
<name>A0A8S5QQ28_9CAUD</name>
<accession>A0A8S5QQ28</accession>
<dbReference type="Pfam" id="PF23803">
    <property type="entry name" value="Phage_TAC_17"/>
    <property type="match status" value="1"/>
</dbReference>
<evidence type="ECO:0000313" key="1">
    <source>
        <dbReference type="EMBL" id="DAE20907.1"/>
    </source>
</evidence>
<sequence length="145" mass="16590">MLKKTITYTDYDGMERTEDFWFNLSKTELTKLDAELPGGVLGVLRKIIDKKDRKALVDFIETLILRSYGEKTLDGKRFVKTPDMAEEFMQTPAYDELFMSILSDTDSQTSFINGVIPQSMAKEIEQTDKKQVENALAEQGLHVKL</sequence>
<reference evidence="1" key="1">
    <citation type="journal article" date="2021" name="Proc. Natl. Acad. Sci. U.S.A.">
        <title>A Catalog of Tens of Thousands of Viruses from Human Metagenomes Reveals Hidden Associations with Chronic Diseases.</title>
        <authorList>
            <person name="Tisza M.J."/>
            <person name="Buck C.B."/>
        </authorList>
    </citation>
    <scope>NUCLEOTIDE SEQUENCE</scope>
    <source>
        <strain evidence="1">CtgBD49</strain>
    </source>
</reference>